<gene>
    <name evidence="9" type="ORF">B0T19DRAFT_355873</name>
</gene>
<feature type="transmembrane region" description="Helical" evidence="7">
    <location>
        <begin position="525"/>
        <end position="543"/>
    </location>
</feature>
<dbReference type="InterPro" id="IPR020846">
    <property type="entry name" value="MFS_dom"/>
</dbReference>
<dbReference type="Proteomes" id="UP001286456">
    <property type="component" value="Unassembled WGS sequence"/>
</dbReference>
<dbReference type="AlphaFoldDB" id="A0AAE0IV48"/>
<feature type="transmembrane region" description="Helical" evidence="7">
    <location>
        <begin position="451"/>
        <end position="476"/>
    </location>
</feature>
<dbReference type="SUPFAM" id="SSF103473">
    <property type="entry name" value="MFS general substrate transporter"/>
    <property type="match status" value="1"/>
</dbReference>
<dbReference type="Pfam" id="PF07690">
    <property type="entry name" value="MFS_1"/>
    <property type="match status" value="1"/>
</dbReference>
<dbReference type="GO" id="GO:0022857">
    <property type="term" value="F:transmembrane transporter activity"/>
    <property type="evidence" value="ECO:0007669"/>
    <property type="project" value="InterPro"/>
</dbReference>
<keyword evidence="3 7" id="KW-0812">Transmembrane</keyword>
<reference evidence="9" key="1">
    <citation type="journal article" date="2023" name="Mol. Phylogenet. Evol.">
        <title>Genome-scale phylogeny and comparative genomics of the fungal order Sordariales.</title>
        <authorList>
            <person name="Hensen N."/>
            <person name="Bonometti L."/>
            <person name="Westerberg I."/>
            <person name="Brannstrom I.O."/>
            <person name="Guillou S."/>
            <person name="Cros-Aarteil S."/>
            <person name="Calhoun S."/>
            <person name="Haridas S."/>
            <person name="Kuo A."/>
            <person name="Mondo S."/>
            <person name="Pangilinan J."/>
            <person name="Riley R."/>
            <person name="LaButti K."/>
            <person name="Andreopoulos B."/>
            <person name="Lipzen A."/>
            <person name="Chen C."/>
            <person name="Yan M."/>
            <person name="Daum C."/>
            <person name="Ng V."/>
            <person name="Clum A."/>
            <person name="Steindorff A."/>
            <person name="Ohm R.A."/>
            <person name="Martin F."/>
            <person name="Silar P."/>
            <person name="Natvig D.O."/>
            <person name="Lalanne C."/>
            <person name="Gautier V."/>
            <person name="Ament-Velasquez S.L."/>
            <person name="Kruys A."/>
            <person name="Hutchinson M.I."/>
            <person name="Powell A.J."/>
            <person name="Barry K."/>
            <person name="Miller A.N."/>
            <person name="Grigoriev I.V."/>
            <person name="Debuchy R."/>
            <person name="Gladieux P."/>
            <person name="Hiltunen Thoren M."/>
            <person name="Johannesson H."/>
        </authorList>
    </citation>
    <scope>NUCLEOTIDE SEQUENCE</scope>
    <source>
        <strain evidence="9">SMH4131-1</strain>
    </source>
</reference>
<sequence length="556" mass="59864">MSTTTRGSSSKPEKDREAVGWLDLPNKDQLFVLAVCRLSEPLSNVCLLPYVFFLVRDAITKTNTTTTDMSMDRAADISAYSGLLVASFPLAQFFVSLPWGWMSDIHGRKFSIVLGIAISVVANVAFGFSRSFASLLFWRTLAGLANGNVGIMRTMTAEVVKERRFQTKAFLLLPLVFNSGMVASLALGGMLAEPVVNLPWLFGPGGLLDWGHHGASADPNMGATKSKGVQWAADYPYALPALMNAGTLGFALLLAVFWLRETLPGKEDERDGGVVVGRAVVNWVKQTRQTADFVELDDMTEAKEARPPAPSPLQTTPKRTNYMTKPALRSIFTRWTMAALISFGLLPLHNSAFMHIFPVYLSTPPDATHAHATLLVFTGGLGLRSAAIGIWLSVFGICGILLQLFIYPRLQARIGTLGVFKVALVIFPAVYLLAPYLSLLPNTGALSCLRWLGLGIIVGGQIMARTMAIPSTVILLTEAAPSKTVLGTVHGAGNMLASLARAVGPAVGGAVYAAGVREGVVGAVWWFYLVVAALAAAGWCFGVQSRHAYSEREEER</sequence>
<dbReference type="PANTHER" id="PTHR23504:SF6">
    <property type="entry name" value="MULTIDRUG TRANSPORTER, PUTATIVE (AFU_ORTHOLOGUE AFUA_4G08740)-RELATED"/>
    <property type="match status" value="1"/>
</dbReference>
<feature type="region of interest" description="Disordered" evidence="6">
    <location>
        <begin position="300"/>
        <end position="319"/>
    </location>
</feature>
<dbReference type="InterPro" id="IPR011701">
    <property type="entry name" value="MFS"/>
</dbReference>
<feature type="transmembrane region" description="Helical" evidence="7">
    <location>
        <begin position="381"/>
        <end position="407"/>
    </location>
</feature>
<feature type="transmembrane region" description="Helical" evidence="7">
    <location>
        <begin position="170"/>
        <end position="192"/>
    </location>
</feature>
<feature type="transmembrane region" description="Helical" evidence="7">
    <location>
        <begin position="77"/>
        <end position="98"/>
    </location>
</feature>
<name>A0AAE0IV48_9PEZI</name>
<feature type="transmembrane region" description="Helical" evidence="7">
    <location>
        <begin position="110"/>
        <end position="129"/>
    </location>
</feature>
<evidence type="ECO:0000256" key="4">
    <source>
        <dbReference type="ARBA" id="ARBA00022989"/>
    </source>
</evidence>
<evidence type="ECO:0000259" key="8">
    <source>
        <dbReference type="PROSITE" id="PS50850"/>
    </source>
</evidence>
<evidence type="ECO:0000256" key="3">
    <source>
        <dbReference type="ARBA" id="ARBA00022692"/>
    </source>
</evidence>
<evidence type="ECO:0000256" key="2">
    <source>
        <dbReference type="ARBA" id="ARBA00022448"/>
    </source>
</evidence>
<evidence type="ECO:0000256" key="1">
    <source>
        <dbReference type="ARBA" id="ARBA00004141"/>
    </source>
</evidence>
<organism evidence="9 10">
    <name type="scientific">Cercophora scortea</name>
    <dbReference type="NCBI Taxonomy" id="314031"/>
    <lineage>
        <taxon>Eukaryota</taxon>
        <taxon>Fungi</taxon>
        <taxon>Dikarya</taxon>
        <taxon>Ascomycota</taxon>
        <taxon>Pezizomycotina</taxon>
        <taxon>Sordariomycetes</taxon>
        <taxon>Sordariomycetidae</taxon>
        <taxon>Sordariales</taxon>
        <taxon>Lasiosphaeriaceae</taxon>
        <taxon>Cercophora</taxon>
    </lineage>
</organism>
<dbReference type="Gene3D" id="1.20.1250.20">
    <property type="entry name" value="MFS general substrate transporter like domains"/>
    <property type="match status" value="1"/>
</dbReference>
<accession>A0AAE0IV48</accession>
<dbReference type="GO" id="GO:0016020">
    <property type="term" value="C:membrane"/>
    <property type="evidence" value="ECO:0007669"/>
    <property type="project" value="UniProtKB-SubCell"/>
</dbReference>
<dbReference type="InterPro" id="IPR036259">
    <property type="entry name" value="MFS_trans_sf"/>
</dbReference>
<evidence type="ECO:0000313" key="10">
    <source>
        <dbReference type="Proteomes" id="UP001286456"/>
    </source>
</evidence>
<reference evidence="9" key="2">
    <citation type="submission" date="2023-06" db="EMBL/GenBank/DDBJ databases">
        <authorList>
            <consortium name="Lawrence Berkeley National Laboratory"/>
            <person name="Haridas S."/>
            <person name="Hensen N."/>
            <person name="Bonometti L."/>
            <person name="Westerberg I."/>
            <person name="Brannstrom I.O."/>
            <person name="Guillou S."/>
            <person name="Cros-Aarteil S."/>
            <person name="Calhoun S."/>
            <person name="Kuo A."/>
            <person name="Mondo S."/>
            <person name="Pangilinan J."/>
            <person name="Riley R."/>
            <person name="Labutti K."/>
            <person name="Andreopoulos B."/>
            <person name="Lipzen A."/>
            <person name="Chen C."/>
            <person name="Yanf M."/>
            <person name="Daum C."/>
            <person name="Ng V."/>
            <person name="Clum A."/>
            <person name="Steindorff A."/>
            <person name="Ohm R."/>
            <person name="Martin F."/>
            <person name="Silar P."/>
            <person name="Natvig D."/>
            <person name="Lalanne C."/>
            <person name="Gautier V."/>
            <person name="Ament-Velasquez S.L."/>
            <person name="Kruys A."/>
            <person name="Hutchinson M.I."/>
            <person name="Powell A.J."/>
            <person name="Barry K."/>
            <person name="Miller A.N."/>
            <person name="Grigoriev I.V."/>
            <person name="Debuchy R."/>
            <person name="Gladieux P."/>
            <person name="Thoren M.H."/>
            <person name="Johannesson H."/>
        </authorList>
    </citation>
    <scope>NUCLEOTIDE SEQUENCE</scope>
    <source>
        <strain evidence="9">SMH4131-1</strain>
    </source>
</reference>
<comment type="subcellular location">
    <subcellularLocation>
        <location evidence="1">Membrane</location>
        <topology evidence="1">Multi-pass membrane protein</topology>
    </subcellularLocation>
</comment>
<keyword evidence="4 7" id="KW-1133">Transmembrane helix</keyword>
<keyword evidence="10" id="KW-1185">Reference proteome</keyword>
<dbReference type="PANTHER" id="PTHR23504">
    <property type="entry name" value="MAJOR FACILITATOR SUPERFAMILY DOMAIN-CONTAINING PROTEIN 10"/>
    <property type="match status" value="1"/>
</dbReference>
<proteinExistence type="predicted"/>
<dbReference type="PROSITE" id="PS50850">
    <property type="entry name" value="MFS"/>
    <property type="match status" value="1"/>
</dbReference>
<comment type="caution">
    <text evidence="9">The sequence shown here is derived from an EMBL/GenBank/DDBJ whole genome shotgun (WGS) entry which is preliminary data.</text>
</comment>
<evidence type="ECO:0000256" key="5">
    <source>
        <dbReference type="ARBA" id="ARBA00023136"/>
    </source>
</evidence>
<feature type="transmembrane region" description="Helical" evidence="7">
    <location>
        <begin position="237"/>
        <end position="259"/>
    </location>
</feature>
<protein>
    <submittedName>
        <fullName evidence="9">Major facilitator superfamily domain-containing protein</fullName>
    </submittedName>
</protein>
<feature type="transmembrane region" description="Helical" evidence="7">
    <location>
        <begin position="419"/>
        <end position="439"/>
    </location>
</feature>
<feature type="transmembrane region" description="Helical" evidence="7">
    <location>
        <begin position="335"/>
        <end position="361"/>
    </location>
</feature>
<dbReference type="EMBL" id="JAUEPO010000002">
    <property type="protein sequence ID" value="KAK3331886.1"/>
    <property type="molecule type" value="Genomic_DNA"/>
</dbReference>
<keyword evidence="2" id="KW-0813">Transport</keyword>
<feature type="domain" description="Major facilitator superfamily (MFS) profile" evidence="8">
    <location>
        <begin position="29"/>
        <end position="547"/>
    </location>
</feature>
<keyword evidence="5 7" id="KW-0472">Membrane</keyword>
<feature type="transmembrane region" description="Helical" evidence="7">
    <location>
        <begin position="496"/>
        <end position="513"/>
    </location>
</feature>
<evidence type="ECO:0000256" key="7">
    <source>
        <dbReference type="SAM" id="Phobius"/>
    </source>
</evidence>
<evidence type="ECO:0000256" key="6">
    <source>
        <dbReference type="SAM" id="MobiDB-lite"/>
    </source>
</evidence>
<evidence type="ECO:0000313" key="9">
    <source>
        <dbReference type="EMBL" id="KAK3331886.1"/>
    </source>
</evidence>